<dbReference type="AlphaFoldDB" id="A0A2I0V381"/>
<comment type="caution">
    <text evidence="1">The sequence shown here is derived from an EMBL/GenBank/DDBJ whole genome shotgun (WGS) entry which is preliminary data.</text>
</comment>
<reference evidence="1 2" key="1">
    <citation type="submission" date="2017-10" db="EMBL/GenBank/DDBJ databases">
        <title>Draft genome of Lysinibacillus fusiformis strain Juneja, a laboratory-derived pathogen of Drosophila melanogaster.</title>
        <authorList>
            <person name="Smith B.R."/>
            <person name="Unckless R.L."/>
        </authorList>
    </citation>
    <scope>NUCLEOTIDE SEQUENCE [LARGE SCALE GENOMIC DNA]</scope>
    <source>
        <strain evidence="1 2">Juneja</strain>
    </source>
</reference>
<dbReference type="EMBL" id="PDFK01000001">
    <property type="protein sequence ID" value="PKU52764.1"/>
    <property type="molecule type" value="Genomic_DNA"/>
</dbReference>
<organism evidence="1 2">
    <name type="scientific">Lysinibacillus fusiformis</name>
    <dbReference type="NCBI Taxonomy" id="28031"/>
    <lineage>
        <taxon>Bacteria</taxon>
        <taxon>Bacillati</taxon>
        <taxon>Bacillota</taxon>
        <taxon>Bacilli</taxon>
        <taxon>Bacillales</taxon>
        <taxon>Bacillaceae</taxon>
        <taxon>Lysinibacillus</taxon>
    </lineage>
</organism>
<evidence type="ECO:0000313" key="2">
    <source>
        <dbReference type="Proteomes" id="UP000234956"/>
    </source>
</evidence>
<accession>A0A2I0V381</accession>
<name>A0A2I0V381_9BACI</name>
<sequence>MFEIKKIDFTLYCEKIDISLEQKIVFSIEDNKGEREFGNVYKGVLLYDLITNNTSKLVFNKFANKITMKNKKDTHFFYFSISCNENNINLEISKFDCVLWTEEKICSINFDKERYKEFQNINSRSYIYNLDGRHILLQVLDDIILVDSVEKVFYNTGNKYDVLFNSYIDTFINGEIDYIYVQNGKYNWKDKKQHFLMSETNHEFFKKTLKEDDSIYILPITELIHNLKLKLDVTFTRISTCNHKCGYPYFGGDITNGIMSFQINDFVNNQTTLVYYSILESKIIKRKQFNTLYDIVYAVDDDCLTIVDPKQNDRTKEIISITENKTIISIPAEEYVITLNKDYILTVKYDAQNGDVNIFVYKNQFTKEKIGEGKQYFIDFDKKIIVLFK</sequence>
<protein>
    <submittedName>
        <fullName evidence="1">Uncharacterized protein</fullName>
    </submittedName>
</protein>
<gene>
    <name evidence="1" type="ORF">CRI88_00085</name>
</gene>
<evidence type="ECO:0000313" key="1">
    <source>
        <dbReference type="EMBL" id="PKU52764.1"/>
    </source>
</evidence>
<proteinExistence type="predicted"/>
<dbReference type="Proteomes" id="UP000234956">
    <property type="component" value="Unassembled WGS sequence"/>
</dbReference>